<name>A0ABS9FL84_9PSED</name>
<evidence type="ECO:0000313" key="5">
    <source>
        <dbReference type="EMBL" id="MCF5152127.1"/>
    </source>
</evidence>
<feature type="domain" description="HTH marR-type" evidence="4">
    <location>
        <begin position="22"/>
        <end position="154"/>
    </location>
</feature>
<keyword evidence="3" id="KW-0804">Transcription</keyword>
<evidence type="ECO:0000256" key="1">
    <source>
        <dbReference type="ARBA" id="ARBA00023015"/>
    </source>
</evidence>
<proteinExistence type="predicted"/>
<dbReference type="InterPro" id="IPR036388">
    <property type="entry name" value="WH-like_DNA-bd_sf"/>
</dbReference>
<dbReference type="Pfam" id="PF01047">
    <property type="entry name" value="MarR"/>
    <property type="match status" value="1"/>
</dbReference>
<evidence type="ECO:0000256" key="3">
    <source>
        <dbReference type="ARBA" id="ARBA00023163"/>
    </source>
</evidence>
<evidence type="ECO:0000259" key="4">
    <source>
        <dbReference type="PROSITE" id="PS50995"/>
    </source>
</evidence>
<dbReference type="InterPro" id="IPR036390">
    <property type="entry name" value="WH_DNA-bd_sf"/>
</dbReference>
<evidence type="ECO:0000256" key="2">
    <source>
        <dbReference type="ARBA" id="ARBA00023125"/>
    </source>
</evidence>
<dbReference type="SUPFAM" id="SSF46785">
    <property type="entry name" value="Winged helix' DNA-binding domain"/>
    <property type="match status" value="1"/>
</dbReference>
<dbReference type="RefSeq" id="WP_120248753.1">
    <property type="nucleotide sequence ID" value="NZ_WKDU01000004.1"/>
</dbReference>
<evidence type="ECO:0000313" key="6">
    <source>
        <dbReference type="Proteomes" id="UP000814074"/>
    </source>
</evidence>
<reference evidence="5 6" key="1">
    <citation type="submission" date="2019-11" db="EMBL/GenBank/DDBJ databases">
        <title>Epiphytic Pseudomonas syringae from cherry orchards.</title>
        <authorList>
            <person name="Hulin M.T."/>
        </authorList>
    </citation>
    <scope>NUCLEOTIDE SEQUENCE [LARGE SCALE GENOMIC DNA]</scope>
    <source>
        <strain evidence="5 6">PA-6-3B</strain>
    </source>
</reference>
<gene>
    <name evidence="5" type="ORF">GIW47_05770</name>
</gene>
<dbReference type="SMART" id="SM00347">
    <property type="entry name" value="HTH_MARR"/>
    <property type="match status" value="1"/>
</dbReference>
<keyword evidence="6" id="KW-1185">Reference proteome</keyword>
<dbReference type="PANTHER" id="PTHR42756">
    <property type="entry name" value="TRANSCRIPTIONAL REGULATOR, MARR"/>
    <property type="match status" value="1"/>
</dbReference>
<protein>
    <submittedName>
        <fullName evidence="5">MarR family transcriptional regulator</fullName>
    </submittedName>
</protein>
<dbReference type="InterPro" id="IPR000835">
    <property type="entry name" value="HTH_MarR-typ"/>
</dbReference>
<dbReference type="Proteomes" id="UP000814074">
    <property type="component" value="Unassembled WGS sequence"/>
</dbReference>
<dbReference type="PROSITE" id="PS50995">
    <property type="entry name" value="HTH_MARR_2"/>
    <property type="match status" value="1"/>
</dbReference>
<keyword evidence="1" id="KW-0805">Transcription regulation</keyword>
<accession>A0ABS9FL84</accession>
<dbReference type="PANTHER" id="PTHR42756:SF1">
    <property type="entry name" value="TRANSCRIPTIONAL REPRESSOR OF EMRAB OPERON"/>
    <property type="match status" value="1"/>
</dbReference>
<sequence>MRQKNDHTAQQVLRHWREEVPDDRLAHLVRDAARVLTKSLQLRLAEHDVSFGHWAFLRVLWVTEGLTQRELSDQVGLMEPTTFTALKAMESQGLIERRFQDGNRKKIYIYLTPKGRDLKDVLIPIAEELNEVAIRGLSESEIKVVHRALLGIIENLVDAGAV</sequence>
<dbReference type="EMBL" id="WKDU01000004">
    <property type="protein sequence ID" value="MCF5152127.1"/>
    <property type="molecule type" value="Genomic_DNA"/>
</dbReference>
<comment type="caution">
    <text evidence="5">The sequence shown here is derived from an EMBL/GenBank/DDBJ whole genome shotgun (WGS) entry which is preliminary data.</text>
</comment>
<dbReference type="Gene3D" id="1.10.10.10">
    <property type="entry name" value="Winged helix-like DNA-binding domain superfamily/Winged helix DNA-binding domain"/>
    <property type="match status" value="1"/>
</dbReference>
<keyword evidence="2" id="KW-0238">DNA-binding</keyword>
<organism evidence="5 6">
    <name type="scientific">Pseudomonas lactis</name>
    <dbReference type="NCBI Taxonomy" id="1615674"/>
    <lineage>
        <taxon>Bacteria</taxon>
        <taxon>Pseudomonadati</taxon>
        <taxon>Pseudomonadota</taxon>
        <taxon>Gammaproteobacteria</taxon>
        <taxon>Pseudomonadales</taxon>
        <taxon>Pseudomonadaceae</taxon>
        <taxon>Pseudomonas</taxon>
    </lineage>
</organism>